<sequence>MTEKGKGYCKVQSVGGVGGAASPLTSSRQSAGTASTEKVDPADGSSPGSAGRRSALRGTSIQRASSTVSFATDMPEIHEVPSYRTYRDQLPDYAHEDDDGCLCEDDCDCGRGCRCVVQ</sequence>
<keyword evidence="3" id="KW-1185">Reference proteome</keyword>
<feature type="compositionally biased region" description="Polar residues" evidence="1">
    <location>
        <begin position="23"/>
        <end position="36"/>
    </location>
</feature>
<dbReference type="Proteomes" id="UP001189429">
    <property type="component" value="Unassembled WGS sequence"/>
</dbReference>
<proteinExistence type="predicted"/>
<evidence type="ECO:0000313" key="3">
    <source>
        <dbReference type="Proteomes" id="UP001189429"/>
    </source>
</evidence>
<feature type="compositionally biased region" description="Low complexity" evidence="1">
    <location>
        <begin position="42"/>
        <end position="53"/>
    </location>
</feature>
<name>A0ABN9UCC7_9DINO</name>
<gene>
    <name evidence="2" type="ORF">PCOR1329_LOCUS46959</name>
</gene>
<evidence type="ECO:0008006" key="4">
    <source>
        <dbReference type="Google" id="ProtNLM"/>
    </source>
</evidence>
<protein>
    <recommendedName>
        <fullName evidence="4">Pre-SET domain-containing protein</fullName>
    </recommendedName>
</protein>
<evidence type="ECO:0000256" key="1">
    <source>
        <dbReference type="SAM" id="MobiDB-lite"/>
    </source>
</evidence>
<feature type="compositionally biased region" description="Polar residues" evidence="1">
    <location>
        <begin position="57"/>
        <end position="70"/>
    </location>
</feature>
<organism evidence="2 3">
    <name type="scientific">Prorocentrum cordatum</name>
    <dbReference type="NCBI Taxonomy" id="2364126"/>
    <lineage>
        <taxon>Eukaryota</taxon>
        <taxon>Sar</taxon>
        <taxon>Alveolata</taxon>
        <taxon>Dinophyceae</taxon>
        <taxon>Prorocentrales</taxon>
        <taxon>Prorocentraceae</taxon>
        <taxon>Prorocentrum</taxon>
    </lineage>
</organism>
<evidence type="ECO:0000313" key="2">
    <source>
        <dbReference type="EMBL" id="CAK0856590.1"/>
    </source>
</evidence>
<dbReference type="EMBL" id="CAUYUJ010015651">
    <property type="protein sequence ID" value="CAK0856590.1"/>
    <property type="molecule type" value="Genomic_DNA"/>
</dbReference>
<comment type="caution">
    <text evidence="2">The sequence shown here is derived from an EMBL/GenBank/DDBJ whole genome shotgun (WGS) entry which is preliminary data.</text>
</comment>
<reference evidence="2" key="1">
    <citation type="submission" date="2023-10" db="EMBL/GenBank/DDBJ databases">
        <authorList>
            <person name="Chen Y."/>
            <person name="Shah S."/>
            <person name="Dougan E. K."/>
            <person name="Thang M."/>
            <person name="Chan C."/>
        </authorList>
    </citation>
    <scope>NUCLEOTIDE SEQUENCE [LARGE SCALE GENOMIC DNA]</scope>
</reference>
<accession>A0ABN9UCC7</accession>
<feature type="region of interest" description="Disordered" evidence="1">
    <location>
        <begin position="1"/>
        <end position="73"/>
    </location>
</feature>